<dbReference type="InterPro" id="IPR050808">
    <property type="entry name" value="Phage_Integrase"/>
</dbReference>
<evidence type="ECO:0000256" key="1">
    <source>
        <dbReference type="ARBA" id="ARBA00008857"/>
    </source>
</evidence>
<evidence type="ECO:0000256" key="2">
    <source>
        <dbReference type="ARBA" id="ARBA00022908"/>
    </source>
</evidence>
<dbReference type="GO" id="GO:0003677">
    <property type="term" value="F:DNA binding"/>
    <property type="evidence" value="ECO:0007669"/>
    <property type="project" value="UniProtKB-KW"/>
</dbReference>
<dbReference type="Proteomes" id="UP000255528">
    <property type="component" value="Unassembled WGS sequence"/>
</dbReference>
<feature type="domain" description="Integrase DNA-binding" evidence="5">
    <location>
        <begin position="2"/>
        <end position="86"/>
    </location>
</feature>
<dbReference type="InterPro" id="IPR010998">
    <property type="entry name" value="Integrase_recombinase_N"/>
</dbReference>
<dbReference type="PANTHER" id="PTHR30629:SF2">
    <property type="entry name" value="PROPHAGE INTEGRASE INTS-RELATED"/>
    <property type="match status" value="1"/>
</dbReference>
<dbReference type="Gene3D" id="3.30.160.390">
    <property type="entry name" value="Integrase, DNA-binding domain"/>
    <property type="match status" value="1"/>
</dbReference>
<evidence type="ECO:0000313" key="7">
    <source>
        <dbReference type="EMBL" id="SUW64335.1"/>
    </source>
</evidence>
<reference evidence="7 8" key="1">
    <citation type="submission" date="2018-06" db="EMBL/GenBank/DDBJ databases">
        <authorList>
            <consortium name="Pathogen Informatics"/>
            <person name="Doyle S."/>
        </authorList>
    </citation>
    <scope>NUCLEOTIDE SEQUENCE [LARGE SCALE GENOMIC DNA]</scope>
    <source>
        <strain evidence="7 8">NCTC12119</strain>
    </source>
</reference>
<name>A0A381C8Y2_9ENTR</name>
<protein>
    <submittedName>
        <fullName evidence="7">Prophage CPS-53 integrase</fullName>
    </submittedName>
</protein>
<organism evidence="7 8">
    <name type="scientific">Buttiauxella agrestis</name>
    <dbReference type="NCBI Taxonomy" id="82977"/>
    <lineage>
        <taxon>Bacteria</taxon>
        <taxon>Pseudomonadati</taxon>
        <taxon>Pseudomonadota</taxon>
        <taxon>Gammaproteobacteria</taxon>
        <taxon>Enterobacterales</taxon>
        <taxon>Enterobacteriaceae</taxon>
        <taxon>Buttiauxella</taxon>
    </lineage>
</organism>
<gene>
    <name evidence="7" type="primary">intS_2</name>
    <name evidence="7" type="ORF">NCTC12119_02840</name>
</gene>
<dbReference type="Gene3D" id="1.10.150.130">
    <property type="match status" value="1"/>
</dbReference>
<dbReference type="InterPro" id="IPR038488">
    <property type="entry name" value="Integrase_DNA-bd_sf"/>
</dbReference>
<evidence type="ECO:0000259" key="6">
    <source>
        <dbReference type="Pfam" id="PF22022"/>
    </source>
</evidence>
<feature type="domain" description="Phage integrase central" evidence="6">
    <location>
        <begin position="101"/>
        <end position="191"/>
    </location>
</feature>
<dbReference type="GO" id="GO:0006310">
    <property type="term" value="P:DNA recombination"/>
    <property type="evidence" value="ECO:0007669"/>
    <property type="project" value="UniProtKB-KW"/>
</dbReference>
<evidence type="ECO:0000256" key="4">
    <source>
        <dbReference type="ARBA" id="ARBA00023172"/>
    </source>
</evidence>
<dbReference type="InterPro" id="IPR011010">
    <property type="entry name" value="DNA_brk_join_enz"/>
</dbReference>
<accession>A0A381C8Y2</accession>
<keyword evidence="2" id="KW-0229">DNA integration</keyword>
<dbReference type="EMBL" id="UIGI01000001">
    <property type="protein sequence ID" value="SUW64335.1"/>
    <property type="molecule type" value="Genomic_DNA"/>
</dbReference>
<keyword evidence="4" id="KW-0233">DNA recombination</keyword>
<dbReference type="GO" id="GO:0015074">
    <property type="term" value="P:DNA integration"/>
    <property type="evidence" value="ECO:0007669"/>
    <property type="project" value="UniProtKB-KW"/>
</dbReference>
<sequence>MLTDAKLRKINGKPIEKRIELSDANGLSVRVTPTGVIAFQYRYKIDGKPRRMTLGQYDELSLKEARELVAEYRKLVSVGRDPITVRDMQIETNIQAATVEDCINAWLVSASASRLVKRDHWDRALKRHVSSYVGNMIVDDMAISHWQPVFKRMRENGAETFSGEVLSRMKTIFSYCIRTEMIKRNPVADLRIIDVGKPAKSGKRNFSDGEINAFWKAVEASTITYQNQLFLKLLLLTGCRGVELRLAKKSEFDLKGRVWRVPDIGSFGGAAAIGIGAVIAAMALSSSIAGKRKNGGPVSAGSMYQVGEGGMPEIYQASSGKQFMIPGDNGKVISNKDMQSGSGGGGGVVVNINNYTSSTVDAQATPDGKGGWTVDAFVYDISNGAAQRAKLLSSITRHREKRESNCCVNLRYPSDIMWKIITFGIGI</sequence>
<dbReference type="Gene3D" id="1.10.443.10">
    <property type="entry name" value="Intergrase catalytic core"/>
    <property type="match status" value="1"/>
</dbReference>
<dbReference type="InterPro" id="IPR025166">
    <property type="entry name" value="Integrase_DNA_bind_dom"/>
</dbReference>
<dbReference type="AlphaFoldDB" id="A0A381C8Y2"/>
<dbReference type="InterPro" id="IPR013762">
    <property type="entry name" value="Integrase-like_cat_sf"/>
</dbReference>
<dbReference type="PANTHER" id="PTHR30629">
    <property type="entry name" value="PROPHAGE INTEGRASE"/>
    <property type="match status" value="1"/>
</dbReference>
<evidence type="ECO:0000256" key="3">
    <source>
        <dbReference type="ARBA" id="ARBA00023125"/>
    </source>
</evidence>
<proteinExistence type="inferred from homology"/>
<dbReference type="InterPro" id="IPR053876">
    <property type="entry name" value="Phage_int_M"/>
</dbReference>
<evidence type="ECO:0000313" key="8">
    <source>
        <dbReference type="Proteomes" id="UP000255528"/>
    </source>
</evidence>
<dbReference type="Pfam" id="PF13356">
    <property type="entry name" value="Arm-DNA-bind_3"/>
    <property type="match status" value="1"/>
</dbReference>
<dbReference type="SUPFAM" id="SSF56349">
    <property type="entry name" value="DNA breaking-rejoining enzymes"/>
    <property type="match status" value="1"/>
</dbReference>
<evidence type="ECO:0000259" key="5">
    <source>
        <dbReference type="Pfam" id="PF13356"/>
    </source>
</evidence>
<keyword evidence="3" id="KW-0238">DNA-binding</keyword>
<comment type="similarity">
    <text evidence="1">Belongs to the 'phage' integrase family.</text>
</comment>
<dbReference type="Pfam" id="PF22022">
    <property type="entry name" value="Phage_int_M"/>
    <property type="match status" value="1"/>
</dbReference>